<accession>A0ACC1X376</accession>
<organism evidence="1 2">
    <name type="scientific">Melia azedarach</name>
    <name type="common">Chinaberry tree</name>
    <dbReference type="NCBI Taxonomy" id="155640"/>
    <lineage>
        <taxon>Eukaryota</taxon>
        <taxon>Viridiplantae</taxon>
        <taxon>Streptophyta</taxon>
        <taxon>Embryophyta</taxon>
        <taxon>Tracheophyta</taxon>
        <taxon>Spermatophyta</taxon>
        <taxon>Magnoliopsida</taxon>
        <taxon>eudicotyledons</taxon>
        <taxon>Gunneridae</taxon>
        <taxon>Pentapetalae</taxon>
        <taxon>rosids</taxon>
        <taxon>malvids</taxon>
        <taxon>Sapindales</taxon>
        <taxon>Meliaceae</taxon>
        <taxon>Melia</taxon>
    </lineage>
</organism>
<reference evidence="1 2" key="1">
    <citation type="journal article" date="2023" name="Science">
        <title>Complex scaffold remodeling in plant triterpene biosynthesis.</title>
        <authorList>
            <person name="De La Pena R."/>
            <person name="Hodgson H."/>
            <person name="Liu J.C."/>
            <person name="Stephenson M.J."/>
            <person name="Martin A.C."/>
            <person name="Owen C."/>
            <person name="Harkess A."/>
            <person name="Leebens-Mack J."/>
            <person name="Jimenez L.E."/>
            <person name="Osbourn A."/>
            <person name="Sattely E.S."/>
        </authorList>
    </citation>
    <scope>NUCLEOTIDE SEQUENCE [LARGE SCALE GENOMIC DNA]</scope>
    <source>
        <strain evidence="2">cv. JPN11</strain>
        <tissue evidence="1">Leaf</tissue>
    </source>
</reference>
<gene>
    <name evidence="1" type="ORF">OWV82_022157</name>
</gene>
<proteinExistence type="predicted"/>
<keyword evidence="2" id="KW-1185">Reference proteome</keyword>
<sequence>MSSQQLRRKTGGNDNGVESCEWVYSPGLTNISTCPFQTPVSAEKGRANIRSKAAKRNRSTPQTPLSNAGSRRCDSSLGSNPVFLIIYGLLTEKFINLIKHSEDGILDLNKAAETLKVQKRRIYDITNVLEGIGLIEKKIRNRIRWKGLDNSTPGKVDGDASILEAGIEKLSIEECRVDDKIREMQKRLRDLTENENNKKWLFMTAEDIKTVPCFLQKETLILIKAPKETSLEVPDPDEAVDYPKRRYRMILRSTTGPINFYLVSRFEQKNNVQQPESFRLASSSGYNENQASRIINVKSSRNEIEARTQHANPVCSHLNSSQDFGGGIMKTVPSDVDVSGIIVNSYFL</sequence>
<dbReference type="Proteomes" id="UP001164539">
    <property type="component" value="Chromosome 12"/>
</dbReference>
<protein>
    <submittedName>
        <fullName evidence="1">Transcription factor</fullName>
    </submittedName>
</protein>
<evidence type="ECO:0000313" key="2">
    <source>
        <dbReference type="Proteomes" id="UP001164539"/>
    </source>
</evidence>
<dbReference type="EMBL" id="CM051405">
    <property type="protein sequence ID" value="KAJ4705372.1"/>
    <property type="molecule type" value="Genomic_DNA"/>
</dbReference>
<name>A0ACC1X376_MELAZ</name>
<evidence type="ECO:0000313" key="1">
    <source>
        <dbReference type="EMBL" id="KAJ4705372.1"/>
    </source>
</evidence>
<comment type="caution">
    <text evidence="1">The sequence shown here is derived from an EMBL/GenBank/DDBJ whole genome shotgun (WGS) entry which is preliminary data.</text>
</comment>